<dbReference type="Pfam" id="PF18648">
    <property type="entry name" value="ADPRTs_Tse2"/>
    <property type="match status" value="1"/>
</dbReference>
<gene>
    <name evidence="2" type="ORF">A9K55_006878</name>
</gene>
<dbReference type="EMBL" id="CP023323">
    <property type="protein sequence ID" value="ATY60262.1"/>
    <property type="molecule type" value="Genomic_DNA"/>
</dbReference>
<evidence type="ECO:0000259" key="1">
    <source>
        <dbReference type="Pfam" id="PF18648"/>
    </source>
</evidence>
<dbReference type="InterPro" id="IPR041018">
    <property type="entry name" value="ADPRTs_Tse2"/>
</dbReference>
<evidence type="ECO:0000313" key="3">
    <source>
        <dbReference type="Proteomes" id="UP000323067"/>
    </source>
</evidence>
<sequence>MFSVLKRARPILIASSRGSQTRFFSPLAIYSQFPATLHYYRPKIESSLFDRREIDNRPHDLPADGVEIAADGLVYPKATRYVSSESNGATLLPNTFTMQEIIRNYYDAFLDLEEAEQTDPNIDLPQIYTIPKGTSPRMRLHNRNI</sequence>
<organism evidence="2 3">
    <name type="scientific">Cordyceps militaris</name>
    <name type="common">Caterpillar fungus</name>
    <name type="synonym">Clavaria militaris</name>
    <dbReference type="NCBI Taxonomy" id="73501"/>
    <lineage>
        <taxon>Eukaryota</taxon>
        <taxon>Fungi</taxon>
        <taxon>Dikarya</taxon>
        <taxon>Ascomycota</taxon>
        <taxon>Pezizomycotina</taxon>
        <taxon>Sordariomycetes</taxon>
        <taxon>Hypocreomycetidae</taxon>
        <taxon>Hypocreales</taxon>
        <taxon>Cordycipitaceae</taxon>
        <taxon>Cordyceps</taxon>
    </lineage>
</organism>
<protein>
    <recommendedName>
        <fullName evidence="1">Tse2 ADP-ribosyltransferase toxin domain-containing protein</fullName>
    </recommendedName>
</protein>
<feature type="domain" description="Tse2 ADP-ribosyltransferase toxin" evidence="1">
    <location>
        <begin position="35"/>
        <end position="134"/>
    </location>
</feature>
<reference evidence="2 3" key="1">
    <citation type="journal article" date="2017" name="BMC Genomics">
        <title>Chromosome level assembly and secondary metabolite potential of the parasitic fungus Cordyceps militaris.</title>
        <authorList>
            <person name="Kramer G.J."/>
            <person name="Nodwell J.R."/>
        </authorList>
    </citation>
    <scope>NUCLEOTIDE SEQUENCE [LARGE SCALE GENOMIC DNA]</scope>
    <source>
        <strain evidence="2 3">ATCC 34164</strain>
    </source>
</reference>
<dbReference type="Proteomes" id="UP000323067">
    <property type="component" value="Chromosome vi"/>
</dbReference>
<evidence type="ECO:0000313" key="2">
    <source>
        <dbReference type="EMBL" id="ATY60262.1"/>
    </source>
</evidence>
<proteinExistence type="predicted"/>
<dbReference type="AlphaFoldDB" id="A0A2H4SAX8"/>
<accession>A0A2H4SAX8</accession>
<dbReference type="VEuPathDB" id="FungiDB:CCM_08491"/>
<dbReference type="VEuPathDB" id="FungiDB:A9K55_006878"/>
<name>A0A2H4SAX8_CORMI</name>